<comment type="function">
    <text evidence="12 13">Required for formation of the rod structure in the basal body of the flagellar apparatus. Together with FliI and FliH, may constitute the export apparatus of flagellin.</text>
</comment>
<dbReference type="EMBL" id="PEIB01000014">
    <property type="protein sequence ID" value="RXJ72926.1"/>
    <property type="molecule type" value="Genomic_DNA"/>
</dbReference>
<evidence type="ECO:0000256" key="11">
    <source>
        <dbReference type="ARBA" id="ARBA00023225"/>
    </source>
</evidence>
<keyword evidence="15" id="KW-0969">Cilium</keyword>
<evidence type="ECO:0000256" key="10">
    <source>
        <dbReference type="ARBA" id="ARBA00023136"/>
    </source>
</evidence>
<organism evidence="15 16">
    <name type="scientific">Veronia nyctiphanis</name>
    <dbReference type="NCBI Taxonomy" id="1278244"/>
    <lineage>
        <taxon>Bacteria</taxon>
        <taxon>Pseudomonadati</taxon>
        <taxon>Pseudomonadota</taxon>
        <taxon>Gammaproteobacteria</taxon>
        <taxon>Vibrionales</taxon>
        <taxon>Vibrionaceae</taxon>
        <taxon>Veronia</taxon>
    </lineage>
</organism>
<dbReference type="FunFam" id="3.40.1690.10:FF:000001">
    <property type="entry name" value="Flagellar biosynthetic protein FlhB"/>
    <property type="match status" value="1"/>
</dbReference>
<dbReference type="NCBIfam" id="TIGR00328">
    <property type="entry name" value="flhB"/>
    <property type="match status" value="1"/>
</dbReference>
<evidence type="ECO:0000256" key="12">
    <source>
        <dbReference type="ARBA" id="ARBA00025078"/>
    </source>
</evidence>
<keyword evidence="6 13" id="KW-0812">Transmembrane</keyword>
<keyword evidence="11 13" id="KW-1006">Bacterial flagellum protein export</keyword>
<dbReference type="GO" id="GO:0009306">
    <property type="term" value="P:protein secretion"/>
    <property type="evidence" value="ECO:0007669"/>
    <property type="project" value="InterPro"/>
</dbReference>
<evidence type="ECO:0000256" key="5">
    <source>
        <dbReference type="ARBA" id="ARBA00022475"/>
    </source>
</evidence>
<keyword evidence="4 13" id="KW-0813">Transport</keyword>
<dbReference type="GO" id="GO:0044780">
    <property type="term" value="P:bacterial-type flagellum assembly"/>
    <property type="evidence" value="ECO:0007669"/>
    <property type="project" value="InterPro"/>
</dbReference>
<evidence type="ECO:0000256" key="6">
    <source>
        <dbReference type="ARBA" id="ARBA00022692"/>
    </source>
</evidence>
<dbReference type="GO" id="GO:0005886">
    <property type="term" value="C:plasma membrane"/>
    <property type="evidence" value="ECO:0007669"/>
    <property type="project" value="UniProtKB-SubCell"/>
</dbReference>
<feature type="transmembrane region" description="Helical" evidence="13">
    <location>
        <begin position="150"/>
        <end position="169"/>
    </location>
</feature>
<feature type="transmembrane region" description="Helical" evidence="13">
    <location>
        <begin position="189"/>
        <end position="214"/>
    </location>
</feature>
<name>A0A4Q0YPN2_9GAMM</name>
<comment type="subcellular location">
    <subcellularLocation>
        <location evidence="1">Cell membrane</location>
        <topology evidence="1">Multi-pass membrane protein</topology>
    </subcellularLocation>
</comment>
<dbReference type="OrthoDB" id="9807950at2"/>
<dbReference type="InterPro" id="IPR006135">
    <property type="entry name" value="T3SS_substrate_exporter"/>
</dbReference>
<keyword evidence="10 13" id="KW-0472">Membrane</keyword>
<keyword evidence="15" id="KW-0282">Flagellum</keyword>
<accession>A0A4Q0YPN2</accession>
<dbReference type="Gene3D" id="6.10.250.2080">
    <property type="match status" value="1"/>
</dbReference>
<evidence type="ECO:0000313" key="15">
    <source>
        <dbReference type="EMBL" id="RXJ72926.1"/>
    </source>
</evidence>
<dbReference type="RefSeq" id="WP_129122564.1">
    <property type="nucleotide sequence ID" value="NZ_PEIB01000014.1"/>
</dbReference>
<proteinExistence type="inferred from homology"/>
<evidence type="ECO:0000256" key="1">
    <source>
        <dbReference type="ARBA" id="ARBA00004651"/>
    </source>
</evidence>
<evidence type="ECO:0000313" key="16">
    <source>
        <dbReference type="Proteomes" id="UP000290287"/>
    </source>
</evidence>
<dbReference type="SUPFAM" id="SSF160544">
    <property type="entry name" value="EscU C-terminal domain-like"/>
    <property type="match status" value="1"/>
</dbReference>
<dbReference type="InterPro" id="IPR029025">
    <property type="entry name" value="T3SS_substrate_exporter_C"/>
</dbReference>
<dbReference type="AlphaFoldDB" id="A0A4Q0YPN2"/>
<comment type="similarity">
    <text evidence="2 13">Belongs to the type III secretion exporter family.</text>
</comment>
<dbReference type="PANTHER" id="PTHR30531:SF12">
    <property type="entry name" value="FLAGELLAR BIOSYNTHETIC PROTEIN FLHB"/>
    <property type="match status" value="1"/>
</dbReference>
<gene>
    <name evidence="13 15" type="primary">flhB</name>
    <name evidence="15" type="ORF">CS022_12645</name>
</gene>
<dbReference type="PANTHER" id="PTHR30531">
    <property type="entry name" value="FLAGELLAR BIOSYNTHETIC PROTEIN FLHB"/>
    <property type="match status" value="1"/>
</dbReference>
<feature type="transmembrane region" description="Helical" evidence="13">
    <location>
        <begin position="89"/>
        <end position="118"/>
    </location>
</feature>
<feature type="transmembrane region" description="Helical" evidence="13">
    <location>
        <begin position="33"/>
        <end position="50"/>
    </location>
</feature>
<sequence>MAESDGQERTEDATPRRREQAREKGQVPRSRELASASVLVIGALSLMWFGEDLGGGLMDVMKQMFSLSREEIYDVHRLWLILSGSVWHIFWPLALILITLFGAALAGAAGIGGVSFSWEAARPKLSKMNPLSGLKRMLGKQSLVELIKSILKVTLVSGVAVFLMWSSLNDFHQLTIEPFPINLYHALDMLLNFVLLICLSLLLVVAIDIPFQIWQHNEQLKMTKQEIKDEFKETEGKPEVKGRIRMLQREMAQRRMMAEIPTADVVITNPEHYSVALRYDSSLDRAPVVVAKGIDFTAMKIREIATEYDITIVPAPPLARAVYYSTELEQQIPDGLFTAVAQLLAYVFQMNQYKKGRGKRPQPIKSEMLPIPSELRR</sequence>
<dbReference type="Proteomes" id="UP000290287">
    <property type="component" value="Unassembled WGS sequence"/>
</dbReference>
<keyword evidence="8 13" id="KW-0653">Protein transport</keyword>
<protein>
    <recommendedName>
        <fullName evidence="3 13">Flagellar biosynthetic protein FlhB</fullName>
    </recommendedName>
</protein>
<reference evidence="15 16" key="1">
    <citation type="submission" date="2017-10" db="EMBL/GenBank/DDBJ databases">
        <title>Nyctiphanis sp. nov., isolated from the stomach of the euphausiid Nyctiphanes simplex (Hansen, 1911) in the Gulf of California.</title>
        <authorList>
            <person name="Gomez-Gil B."/>
            <person name="Aguilar-Mendez M."/>
            <person name="Lopez-Cortes A."/>
            <person name="Gomez-Gutierrez J."/>
            <person name="Roque A."/>
            <person name="Lang E."/>
            <person name="Gonzalez-Castillo A."/>
        </authorList>
    </citation>
    <scope>NUCLEOTIDE SEQUENCE [LARGE SCALE GENOMIC DNA]</scope>
    <source>
        <strain evidence="15 16">CAIM 600</strain>
    </source>
</reference>
<feature type="region of interest" description="Disordered" evidence="14">
    <location>
        <begin position="1"/>
        <end position="29"/>
    </location>
</feature>
<feature type="region of interest" description="Disordered" evidence="14">
    <location>
        <begin position="356"/>
        <end position="377"/>
    </location>
</feature>
<evidence type="ECO:0000256" key="3">
    <source>
        <dbReference type="ARBA" id="ARBA00021622"/>
    </source>
</evidence>
<keyword evidence="5 13" id="KW-1003">Cell membrane</keyword>
<evidence type="ECO:0000256" key="7">
    <source>
        <dbReference type="ARBA" id="ARBA00022795"/>
    </source>
</evidence>
<evidence type="ECO:0000256" key="13">
    <source>
        <dbReference type="RuleBase" id="RU364091"/>
    </source>
</evidence>
<comment type="caution">
    <text evidence="15">The sequence shown here is derived from an EMBL/GenBank/DDBJ whole genome shotgun (WGS) entry which is preliminary data.</text>
</comment>
<keyword evidence="9 13" id="KW-1133">Transmembrane helix</keyword>
<dbReference type="PRINTS" id="PR00950">
    <property type="entry name" value="TYPE3IMSPROT"/>
</dbReference>
<evidence type="ECO:0000256" key="4">
    <source>
        <dbReference type="ARBA" id="ARBA00022448"/>
    </source>
</evidence>
<keyword evidence="15" id="KW-0966">Cell projection</keyword>
<evidence type="ECO:0000256" key="9">
    <source>
        <dbReference type="ARBA" id="ARBA00022989"/>
    </source>
</evidence>
<evidence type="ECO:0000256" key="14">
    <source>
        <dbReference type="SAM" id="MobiDB-lite"/>
    </source>
</evidence>
<evidence type="ECO:0000256" key="8">
    <source>
        <dbReference type="ARBA" id="ARBA00022927"/>
    </source>
</evidence>
<keyword evidence="7 13" id="KW-1005">Bacterial flagellum biogenesis</keyword>
<dbReference type="Gene3D" id="3.40.1690.10">
    <property type="entry name" value="secretion proteins EscU"/>
    <property type="match status" value="1"/>
</dbReference>
<dbReference type="Pfam" id="PF01312">
    <property type="entry name" value="Bac_export_2"/>
    <property type="match status" value="1"/>
</dbReference>
<dbReference type="InterPro" id="IPR006136">
    <property type="entry name" value="FlhB"/>
</dbReference>
<keyword evidence="16" id="KW-1185">Reference proteome</keyword>
<evidence type="ECO:0000256" key="2">
    <source>
        <dbReference type="ARBA" id="ARBA00010690"/>
    </source>
</evidence>